<keyword evidence="5" id="KW-0574">Periplasm</keyword>
<feature type="binding site" description="covalent" evidence="8">
    <location>
        <position position="230"/>
    </location>
    <ligand>
        <name>heme c</name>
        <dbReference type="ChEBI" id="CHEBI:61717"/>
        <label>2</label>
    </ligand>
</feature>
<evidence type="ECO:0000256" key="7">
    <source>
        <dbReference type="ARBA" id="ARBA00023004"/>
    </source>
</evidence>
<evidence type="ECO:0000256" key="2">
    <source>
        <dbReference type="ARBA" id="ARBA00022617"/>
    </source>
</evidence>
<reference evidence="12" key="1">
    <citation type="submission" date="2020-01" db="EMBL/GenBank/DDBJ databases">
        <authorList>
            <person name="Meier V. D."/>
            <person name="Meier V D."/>
        </authorList>
    </citation>
    <scope>NUCLEOTIDE SEQUENCE</scope>
    <source>
        <strain evidence="12">HLG_WM_MAG_03</strain>
    </source>
</reference>
<dbReference type="GO" id="GO:0009055">
    <property type="term" value="F:electron transfer activity"/>
    <property type="evidence" value="ECO:0007669"/>
    <property type="project" value="InterPro"/>
</dbReference>
<name>A0A6S6T4Q3_9BACT</name>
<dbReference type="SUPFAM" id="SSF46626">
    <property type="entry name" value="Cytochrome c"/>
    <property type="match status" value="2"/>
</dbReference>
<dbReference type="PROSITE" id="PS51007">
    <property type="entry name" value="CYTC"/>
    <property type="match status" value="2"/>
</dbReference>
<feature type="domain" description="Cytochrome c" evidence="11">
    <location>
        <begin position="216"/>
        <end position="323"/>
    </location>
</feature>
<dbReference type="Gene3D" id="1.10.760.10">
    <property type="entry name" value="Cytochrome c-like domain"/>
    <property type="match status" value="2"/>
</dbReference>
<evidence type="ECO:0000256" key="5">
    <source>
        <dbReference type="ARBA" id="ARBA00022764"/>
    </source>
</evidence>
<feature type="signal peptide" evidence="10">
    <location>
        <begin position="1"/>
        <end position="18"/>
    </location>
</feature>
<feature type="binding site" description="covalent" evidence="8">
    <location>
        <position position="233"/>
    </location>
    <ligand>
        <name>heme c</name>
        <dbReference type="ChEBI" id="CHEBI:61717"/>
        <label>2</label>
    </ligand>
</feature>
<keyword evidence="4 10" id="KW-0732">Signal</keyword>
<feature type="binding site" description="covalent" evidence="8">
    <location>
        <position position="84"/>
    </location>
    <ligand>
        <name>heme c</name>
        <dbReference type="ChEBI" id="CHEBI:61717"/>
        <label>1</label>
    </ligand>
</feature>
<proteinExistence type="predicted"/>
<organism evidence="12">
    <name type="scientific">uncultured Sulfurovum sp</name>
    <dbReference type="NCBI Taxonomy" id="269237"/>
    <lineage>
        <taxon>Bacteria</taxon>
        <taxon>Pseudomonadati</taxon>
        <taxon>Campylobacterota</taxon>
        <taxon>Epsilonproteobacteria</taxon>
        <taxon>Campylobacterales</taxon>
        <taxon>Sulfurovaceae</taxon>
        <taxon>Sulfurovum</taxon>
        <taxon>environmental samples</taxon>
    </lineage>
</organism>
<comment type="subcellular location">
    <subcellularLocation>
        <location evidence="1">Periplasm</location>
    </subcellularLocation>
</comment>
<dbReference type="Pfam" id="PF03150">
    <property type="entry name" value="CCP_MauG"/>
    <property type="match status" value="1"/>
</dbReference>
<feature type="binding site" description="covalent" evidence="8">
    <location>
        <position position="87"/>
    </location>
    <ligand>
        <name>heme c</name>
        <dbReference type="ChEBI" id="CHEBI:61717"/>
        <label>1</label>
    </ligand>
</feature>
<dbReference type="EMBL" id="CACVAR010000226">
    <property type="protein sequence ID" value="CAA6813225.1"/>
    <property type="molecule type" value="Genomic_DNA"/>
</dbReference>
<evidence type="ECO:0000256" key="6">
    <source>
        <dbReference type="ARBA" id="ARBA00023002"/>
    </source>
</evidence>
<accession>A0A6S6T4Q3</accession>
<dbReference type="EC" id="1.11.1.5" evidence="12"/>
<sequence length="347" mass="38150">MNKRIIGVSLLLSAFLFANNSSTQNSDKELLKQIEKAGMKSIPKEQSEINKLIDPNNIITDEKVTLGKQLYFEPRLSKSGIISCNTCHNLGLGGADGVAAAVGHKWTANPHHLNSPTVYNAVFFDSQFWDGRSHNLEDQAQGPMQAEPEMASPKELVLERINSIPEYVAAFKNAYDENVSIDFETITATIGLFERTLVTPSKYDDYVNGDTKALSNAEKEGLKVFIDKGCATCHNGIALGGKMMPFPVVKPYKFANLGDFKGDKNGMVKVPTLRNITETAPYFHNGAIWSLADSIKEMGSTQLGQTLSDKDTDKIITFLKTLKGRKPAIVYPQLPESTATTPKPDFQ</sequence>
<feature type="binding site" description="axial binding residue" evidence="9">
    <location>
        <position position="298"/>
    </location>
    <ligand>
        <name>heme c</name>
        <dbReference type="ChEBI" id="CHEBI:61717"/>
        <label>2</label>
    </ligand>
    <ligandPart>
        <name>Fe</name>
        <dbReference type="ChEBI" id="CHEBI:18248"/>
    </ligandPart>
</feature>
<comment type="PTM">
    <text evidence="8">Binds 2 heme groups per subunit.</text>
</comment>
<dbReference type="PIRSF" id="PIRSF000294">
    <property type="entry name" value="Cytochrome-c_peroxidase"/>
    <property type="match status" value="1"/>
</dbReference>
<gene>
    <name evidence="12" type="ORF">HELGO_WM42640</name>
</gene>
<keyword evidence="7 9" id="KW-0408">Iron</keyword>
<dbReference type="InterPro" id="IPR004852">
    <property type="entry name" value="Di-haem_cyt_c_peroxidsae"/>
</dbReference>
<feature type="domain" description="Cytochrome c" evidence="11">
    <location>
        <begin position="62"/>
        <end position="172"/>
    </location>
</feature>
<evidence type="ECO:0000256" key="4">
    <source>
        <dbReference type="ARBA" id="ARBA00022729"/>
    </source>
</evidence>
<evidence type="ECO:0000256" key="8">
    <source>
        <dbReference type="PIRSR" id="PIRSR000294-1"/>
    </source>
</evidence>
<evidence type="ECO:0000256" key="3">
    <source>
        <dbReference type="ARBA" id="ARBA00022723"/>
    </source>
</evidence>
<feature type="binding site" description="axial binding residue" evidence="9">
    <location>
        <position position="104"/>
    </location>
    <ligand>
        <name>heme c</name>
        <dbReference type="ChEBI" id="CHEBI:61717"/>
        <label>1</label>
    </ligand>
    <ligandPart>
        <name>Fe</name>
        <dbReference type="ChEBI" id="CHEBI:18248"/>
    </ligandPart>
</feature>
<dbReference type="InterPro" id="IPR036909">
    <property type="entry name" value="Cyt_c-like_dom_sf"/>
</dbReference>
<evidence type="ECO:0000259" key="11">
    <source>
        <dbReference type="PROSITE" id="PS51007"/>
    </source>
</evidence>
<evidence type="ECO:0000256" key="10">
    <source>
        <dbReference type="SAM" id="SignalP"/>
    </source>
</evidence>
<dbReference type="InterPro" id="IPR009056">
    <property type="entry name" value="Cyt_c-like_dom"/>
</dbReference>
<keyword evidence="6 12" id="KW-0560">Oxidoreductase</keyword>
<dbReference type="Pfam" id="PF00034">
    <property type="entry name" value="Cytochrom_C"/>
    <property type="match status" value="1"/>
</dbReference>
<keyword evidence="3 9" id="KW-0479">Metal-binding</keyword>
<dbReference type="InterPro" id="IPR026259">
    <property type="entry name" value="MauG/Cytc_peroxidase"/>
</dbReference>
<feature type="chain" id="PRO_5028260806" evidence="10">
    <location>
        <begin position="19"/>
        <end position="347"/>
    </location>
</feature>
<protein>
    <submittedName>
        <fullName evidence="12">Cytochrome c551 peroxidase (EC)</fullName>
        <ecNumber evidence="12">1.11.1.5</ecNumber>
    </submittedName>
</protein>
<dbReference type="GO" id="GO:0020037">
    <property type="term" value="F:heme binding"/>
    <property type="evidence" value="ECO:0007669"/>
    <property type="project" value="InterPro"/>
</dbReference>
<dbReference type="InterPro" id="IPR051395">
    <property type="entry name" value="Cytochrome_c_Peroxidase/MauG"/>
</dbReference>
<feature type="binding site" description="axial binding residue" evidence="9">
    <location>
        <position position="88"/>
    </location>
    <ligand>
        <name>heme c</name>
        <dbReference type="ChEBI" id="CHEBI:61717"/>
        <label>1</label>
    </ligand>
    <ligandPart>
        <name>Fe</name>
        <dbReference type="ChEBI" id="CHEBI:18248"/>
    </ligandPart>
</feature>
<evidence type="ECO:0000313" key="12">
    <source>
        <dbReference type="EMBL" id="CAA6813225.1"/>
    </source>
</evidence>
<evidence type="ECO:0000256" key="1">
    <source>
        <dbReference type="ARBA" id="ARBA00004418"/>
    </source>
</evidence>
<dbReference type="GO" id="GO:0046872">
    <property type="term" value="F:metal ion binding"/>
    <property type="evidence" value="ECO:0007669"/>
    <property type="project" value="UniProtKB-KW"/>
</dbReference>
<keyword evidence="2 8" id="KW-0349">Heme</keyword>
<dbReference type="GO" id="GO:0042597">
    <property type="term" value="C:periplasmic space"/>
    <property type="evidence" value="ECO:0007669"/>
    <property type="project" value="UniProtKB-SubCell"/>
</dbReference>
<dbReference type="PANTHER" id="PTHR30600:SF7">
    <property type="entry name" value="CYTOCHROME C PEROXIDASE-RELATED"/>
    <property type="match status" value="1"/>
</dbReference>
<evidence type="ECO:0000256" key="9">
    <source>
        <dbReference type="PIRSR" id="PIRSR000294-2"/>
    </source>
</evidence>
<feature type="binding site" description="axial binding residue" evidence="9">
    <location>
        <position position="234"/>
    </location>
    <ligand>
        <name>heme c</name>
        <dbReference type="ChEBI" id="CHEBI:61717"/>
        <label>2</label>
    </ligand>
    <ligandPart>
        <name>Fe</name>
        <dbReference type="ChEBI" id="CHEBI:18248"/>
    </ligandPart>
</feature>
<comment type="cofactor">
    <cofactor evidence="8">
        <name>heme</name>
        <dbReference type="ChEBI" id="CHEBI:30413"/>
    </cofactor>
    <text evidence="8">Binds 2 heme groups.</text>
</comment>
<dbReference type="AlphaFoldDB" id="A0A6S6T4Q3"/>
<dbReference type="PANTHER" id="PTHR30600">
    <property type="entry name" value="CYTOCHROME C PEROXIDASE-RELATED"/>
    <property type="match status" value="1"/>
</dbReference>
<keyword evidence="12" id="KW-0575">Peroxidase</keyword>
<dbReference type="GO" id="GO:0004130">
    <property type="term" value="F:cytochrome-c peroxidase activity"/>
    <property type="evidence" value="ECO:0007669"/>
    <property type="project" value="UniProtKB-EC"/>
</dbReference>